<feature type="region of interest" description="Disordered" evidence="1">
    <location>
        <begin position="124"/>
        <end position="201"/>
    </location>
</feature>
<name>A0ABP0GCR9_CLALP</name>
<evidence type="ECO:0000313" key="4">
    <source>
        <dbReference type="Proteomes" id="UP001642483"/>
    </source>
</evidence>
<feature type="compositionally biased region" description="Low complexity" evidence="1">
    <location>
        <begin position="496"/>
        <end position="510"/>
    </location>
</feature>
<sequence length="788" mass="88544">MAHMLEPSPELIEGIVQKLKTNGMFDEMRRDCLADIDTKPAFQNLKQRVENFVNTLLSGQTWTPLLNKNQLRSKVRTSVMQSGMLTTGVEHILHQVVDAKMYTEFLPKISDFINDNNETLRKEFLPEPEMQPEENVAKQEQEKEEVEEEFNSPTPVDHPEVESQGDADPPDTKQEKASNEEDNEKIKSFNEQPSIEEKQNDSAVIHQVPVIPEGAANTLRALIQSLASSSDIKSLITADKNDEETATAAESKKHLRKASPSGNSPSIDPSQIEAFTDDDDDEENPDHEDEGHAIGKVGPRTPEGPEEDVVYYTPPSHSEASGIGSGGVVESASSSDSDGDNDRIEQLNDSDISVHSEADTDLHQTDVVVADNTVDEGNSSEHVVDFEDEDPIHAEEDDETIEEENDTGKEQIETIQESLVATLDEMEVVEYESNTALYEEGYVVLDGQTQNVEAEIGGEEVAPDEEPAPSESRRSHSRSERKRRRKRHRRRRHSSSAESSDASGHFSASSGERHSSDGGHSEDLEPVRSRSRKKKKKKRSKKHKKSKVRDSSLDRGAPWDSPPDYRRSSISPSHQGQRRSFIPSPQRPPMRFEDDNRAVKVEPAFMPQITHFRDPYAAELHDIDGPPPPMPNIDRPFPPRMHHEDPRMGFPPRPSYPPRSPPHFPPRHRFSPPHFPSHSRYSPPYHRGPPFPMRPISPPPRRYSPNFDFYRPGFEPPRSPPPHSRRFSPPRPIGRFPGPGGPPPPFPGPMNDRFMPRSGPPRGASGAMMRPDLPQGGPHMDMRRPPMR</sequence>
<dbReference type="Proteomes" id="UP001642483">
    <property type="component" value="Unassembled WGS sequence"/>
</dbReference>
<feature type="compositionally biased region" description="Basic residues" evidence="1">
    <location>
        <begin position="479"/>
        <end position="494"/>
    </location>
</feature>
<feature type="compositionally biased region" description="Basic and acidic residues" evidence="1">
    <location>
        <begin position="511"/>
        <end position="528"/>
    </location>
</feature>
<keyword evidence="4" id="KW-1185">Reference proteome</keyword>
<feature type="compositionally biased region" description="Pro residues" evidence="1">
    <location>
        <begin position="625"/>
        <end position="639"/>
    </location>
</feature>
<dbReference type="PANTHER" id="PTHR31532">
    <property type="entry name" value="BIORIENTATION OF CHROMOSOMES IN CELL DIVISION 1 FAMILY MEMBER"/>
    <property type="match status" value="1"/>
</dbReference>
<proteinExistence type="predicted"/>
<feature type="compositionally biased region" description="Basic residues" evidence="1">
    <location>
        <begin position="529"/>
        <end position="547"/>
    </location>
</feature>
<dbReference type="PANTHER" id="PTHR31532:SF10">
    <property type="entry name" value="BIORIENTATION OF CHROMOSOMES IN CELL DIVISION PROTEIN 1-LIKE 1"/>
    <property type="match status" value="1"/>
</dbReference>
<feature type="compositionally biased region" description="Acidic residues" evidence="1">
    <location>
        <begin position="275"/>
        <end position="288"/>
    </location>
</feature>
<dbReference type="InterPro" id="IPR055264">
    <property type="entry name" value="BOD1/SHG1_dom"/>
</dbReference>
<feature type="domain" description="BOD1/SHG1" evidence="2">
    <location>
        <begin position="15"/>
        <end position="109"/>
    </location>
</feature>
<accession>A0ABP0GCR9</accession>
<feature type="region of interest" description="Disordered" evidence="1">
    <location>
        <begin position="619"/>
        <end position="788"/>
    </location>
</feature>
<feature type="compositionally biased region" description="Polar residues" evidence="1">
    <location>
        <begin position="260"/>
        <end position="269"/>
    </location>
</feature>
<feature type="compositionally biased region" description="Basic and acidic residues" evidence="1">
    <location>
        <begin position="590"/>
        <end position="599"/>
    </location>
</feature>
<feature type="compositionally biased region" description="Basic and acidic residues" evidence="1">
    <location>
        <begin position="170"/>
        <end position="188"/>
    </location>
</feature>
<feature type="compositionally biased region" description="Pro residues" evidence="1">
    <location>
        <begin position="686"/>
        <end position="702"/>
    </location>
</feature>
<reference evidence="3 4" key="1">
    <citation type="submission" date="2024-02" db="EMBL/GenBank/DDBJ databases">
        <authorList>
            <person name="Daric V."/>
            <person name="Darras S."/>
        </authorList>
    </citation>
    <scope>NUCLEOTIDE SEQUENCE [LARGE SCALE GENOMIC DNA]</scope>
</reference>
<feature type="compositionally biased region" description="Basic and acidic residues" evidence="1">
    <location>
        <begin position="340"/>
        <end position="364"/>
    </location>
</feature>
<feature type="compositionally biased region" description="Acidic residues" evidence="1">
    <location>
        <begin position="386"/>
        <end position="405"/>
    </location>
</feature>
<feature type="compositionally biased region" description="Pro residues" evidence="1">
    <location>
        <begin position="739"/>
        <end position="748"/>
    </location>
</feature>
<feature type="region of interest" description="Disordered" evidence="1">
    <location>
        <begin position="238"/>
        <end position="411"/>
    </location>
</feature>
<dbReference type="EMBL" id="CAWYQH010000108">
    <property type="protein sequence ID" value="CAK8689278.1"/>
    <property type="molecule type" value="Genomic_DNA"/>
</dbReference>
<comment type="caution">
    <text evidence="3">The sequence shown here is derived from an EMBL/GenBank/DDBJ whole genome shotgun (WGS) entry which is preliminary data.</text>
</comment>
<feature type="compositionally biased region" description="Acidic residues" evidence="1">
    <location>
        <begin position="456"/>
        <end position="468"/>
    </location>
</feature>
<evidence type="ECO:0000313" key="3">
    <source>
        <dbReference type="EMBL" id="CAK8689278.1"/>
    </source>
</evidence>
<feature type="region of interest" description="Disordered" evidence="1">
    <location>
        <begin position="449"/>
        <end position="599"/>
    </location>
</feature>
<gene>
    <name evidence="3" type="ORF">CVLEPA_LOCUS21306</name>
</gene>
<organism evidence="3 4">
    <name type="scientific">Clavelina lepadiformis</name>
    <name type="common">Light-bulb sea squirt</name>
    <name type="synonym">Ascidia lepadiformis</name>
    <dbReference type="NCBI Taxonomy" id="159417"/>
    <lineage>
        <taxon>Eukaryota</taxon>
        <taxon>Metazoa</taxon>
        <taxon>Chordata</taxon>
        <taxon>Tunicata</taxon>
        <taxon>Ascidiacea</taxon>
        <taxon>Aplousobranchia</taxon>
        <taxon>Clavelinidae</taxon>
        <taxon>Clavelina</taxon>
    </lineage>
</organism>
<dbReference type="Pfam" id="PF05205">
    <property type="entry name" value="COMPASS-Shg1"/>
    <property type="match status" value="1"/>
</dbReference>
<feature type="compositionally biased region" description="Low complexity" evidence="1">
    <location>
        <begin position="676"/>
        <end position="685"/>
    </location>
</feature>
<protein>
    <recommendedName>
        <fullName evidence="2">BOD1/SHG1 domain-containing protein</fullName>
    </recommendedName>
</protein>
<evidence type="ECO:0000256" key="1">
    <source>
        <dbReference type="SAM" id="MobiDB-lite"/>
    </source>
</evidence>
<evidence type="ECO:0000259" key="2">
    <source>
        <dbReference type="Pfam" id="PF05205"/>
    </source>
</evidence>
<feature type="compositionally biased region" description="Low complexity" evidence="1">
    <location>
        <begin position="318"/>
        <end position="336"/>
    </location>
</feature>
<feature type="compositionally biased region" description="Pro residues" evidence="1">
    <location>
        <begin position="649"/>
        <end position="664"/>
    </location>
</feature>